<gene>
    <name evidence="3" type="ORF">MNO81_06870</name>
</gene>
<sequence>MEPSQWQPPHGPAQPYPSQPAYGPPAYGQPAYGQPWPAPPPQWSPYGPPTGPPVVWAVLLWGLAVVSLVGSLIFSVIAYAGFWSNSYLDSYGVTTTATVTDVERFTDTVTVEFTSDGGTPSSAEIVWFTGDVPEVGDEVEITYDPSDPSYASEASGDPDAVMGAVFVVGAGLGLVVMVGAVVGAVLIHRRRGRAAPQRAPW</sequence>
<reference evidence="3" key="1">
    <citation type="journal article" date="2023" name="Environ. Microbiol.">
        <title>The 2-methylpropene degradation pathway in Mycobacteriaceae family strains.</title>
        <authorList>
            <person name="Helbich S."/>
            <person name="Barrantes I."/>
            <person name="Dos Anjos Borges L.G."/>
            <person name="Pieper D.H."/>
            <person name="Vainshtein Y."/>
            <person name="Sohn K."/>
            <person name="Engesser K.H."/>
        </authorList>
    </citation>
    <scope>NUCLEOTIDE SEQUENCE</scope>
    <source>
        <strain evidence="3">IBE100</strain>
    </source>
</reference>
<keyword evidence="2" id="KW-0812">Transmembrane</keyword>
<feature type="transmembrane region" description="Helical" evidence="2">
    <location>
        <begin position="160"/>
        <end position="187"/>
    </location>
</feature>
<organism evidence="3 4">
    <name type="scientific">Mycolicibacterium gadium</name>
    <name type="common">Mycobacterium gadium</name>
    <dbReference type="NCBI Taxonomy" id="1794"/>
    <lineage>
        <taxon>Bacteria</taxon>
        <taxon>Bacillati</taxon>
        <taxon>Actinomycetota</taxon>
        <taxon>Actinomycetes</taxon>
        <taxon>Mycobacteriales</taxon>
        <taxon>Mycobacteriaceae</taxon>
        <taxon>Mycolicibacterium</taxon>
    </lineage>
</organism>
<evidence type="ECO:0000313" key="3">
    <source>
        <dbReference type="EMBL" id="MDG5482516.1"/>
    </source>
</evidence>
<dbReference type="Proteomes" id="UP001154266">
    <property type="component" value="Unassembled WGS sequence"/>
</dbReference>
<feature type="compositionally biased region" description="Pro residues" evidence="1">
    <location>
        <begin position="9"/>
        <end position="18"/>
    </location>
</feature>
<feature type="compositionally biased region" description="Low complexity" evidence="1">
    <location>
        <begin position="19"/>
        <end position="34"/>
    </location>
</feature>
<dbReference type="EMBL" id="JAKZMO010000004">
    <property type="protein sequence ID" value="MDG5482516.1"/>
    <property type="molecule type" value="Genomic_DNA"/>
</dbReference>
<evidence type="ECO:0008006" key="5">
    <source>
        <dbReference type="Google" id="ProtNLM"/>
    </source>
</evidence>
<evidence type="ECO:0000256" key="1">
    <source>
        <dbReference type="SAM" id="MobiDB-lite"/>
    </source>
</evidence>
<feature type="transmembrane region" description="Helical" evidence="2">
    <location>
        <begin position="54"/>
        <end position="82"/>
    </location>
</feature>
<comment type="caution">
    <text evidence="3">The sequence shown here is derived from an EMBL/GenBank/DDBJ whole genome shotgun (WGS) entry which is preliminary data.</text>
</comment>
<feature type="region of interest" description="Disordered" evidence="1">
    <location>
        <begin position="1"/>
        <end position="34"/>
    </location>
</feature>
<keyword evidence="4" id="KW-1185">Reference proteome</keyword>
<keyword evidence="2" id="KW-0472">Membrane</keyword>
<evidence type="ECO:0000256" key="2">
    <source>
        <dbReference type="SAM" id="Phobius"/>
    </source>
</evidence>
<proteinExistence type="predicted"/>
<dbReference type="RefSeq" id="WP_278220336.1">
    <property type="nucleotide sequence ID" value="NZ_JAKZMO010000004.1"/>
</dbReference>
<keyword evidence="2" id="KW-1133">Transmembrane helix</keyword>
<name>A0ABT6GN36_MYCGU</name>
<protein>
    <recommendedName>
        <fullName evidence="5">DUF3592 domain-containing protein</fullName>
    </recommendedName>
</protein>
<accession>A0ABT6GN36</accession>
<evidence type="ECO:0000313" key="4">
    <source>
        <dbReference type="Proteomes" id="UP001154266"/>
    </source>
</evidence>